<evidence type="ECO:0000259" key="5">
    <source>
        <dbReference type="PROSITE" id="PS50106"/>
    </source>
</evidence>
<name>A0A1Q9CJV5_SYMMI</name>
<sequence length="1114" mass="122794">MGASPDCVPQPLFALAAVEESASGCVPVQVPMPPACTGMFGTKGATSHAVQHVWYKPVRWGWTNAAEIEYESRKDLRRPSHYDEQPKHEALAMQLDKSKKQVVPPEPLPVSGKDELLIMRVMDGKVTDWTRARRAAEQIRSPSYTTKDFYSDLVAAFPELRLYCVVREAAPHGEGRVLLPSISTLTTSASRTGEDEYQRTIGALFCIFWLMRTHLDGKESFCFGLDAEWKPRNRSHFQEPELEVEYKKRKNFYEKTDWAAIETLFVGAGLLKKAGGPHDVERTLAMLVLMTVHDVMKLDILRPMVGVGEFAGYKNGEPIGDHDVALSYVLERCPQALPSFAGLSTEMQESIKFTHCKLDYNMGWLVQAEAPPGALFKAFRKVVLAGAASDQKSASNIAFYFVHWFADLAGAEASPLQGCEKFVLKFPQQVLGSFIDSFAVGSDRSGKKCHQLVPTFCTLVALSRGRISPFSTSAMLNGRPSGQDKFKFGKRKELGLALASVAALTAATASESEVKAVKADDRSHELSGDEQRTVSLFERCSGSVVHISTFVKDKSLLLGMAHVDMQDIPQGTGSGFMWDSRHIVTNYHVIKDADKAMIVFADHTSREAFLVGHEPDFDLAVLRFEKPDELEIKALDKGSSSRLQVGQKVFAIGNPFGLDQTLTSGIVSGLGGISGRMLRGLVQTDAAINPGNSGGPLLDARGRLIGVNTMIASPSGAFAGVGFAIPVDTVTRIVDQIIKYGFAKQPFLGLYMAQDNVKQQLSRLLYRQRMRPIEGALIMGLEPEGPADQAGLRPCIQTMRGIQLGDEILSIDGKKVSNLDDIFEALDQREIGETVKVVYRRRSDGHEKDSSTSLRLAERPVRPRNISSRSSSDDGGVLVAENVWNLGPKTETEVFEEYLVWRWGNMEQRLGPAPTGSGAIAKMRLVLMAQGDNQEVLRQFSRLKKADQQVLSQELAITGCLNQKFKRDSYKDAGGPAILVYYAPALMQKAGKQDPAGALIVMAEIFRQARSLWPLSKNQEDCDKTILVRIDVLKEMQVSAILEPRPDINYVLCRVSSQDAQVKIVSNLDMKEIDKATQRLLRFGKSDEAEPGGCSPFRSRSQRTSARLSFLARG</sequence>
<reference evidence="6 7" key="1">
    <citation type="submission" date="2016-02" db="EMBL/GenBank/DDBJ databases">
        <title>Genome analysis of coral dinoflagellate symbionts highlights evolutionary adaptations to a symbiotic lifestyle.</title>
        <authorList>
            <person name="Aranda M."/>
            <person name="Li Y."/>
            <person name="Liew Y.J."/>
            <person name="Baumgarten S."/>
            <person name="Simakov O."/>
            <person name="Wilson M."/>
            <person name="Piel J."/>
            <person name="Ashoor H."/>
            <person name="Bougouffa S."/>
            <person name="Bajic V.B."/>
            <person name="Ryu T."/>
            <person name="Ravasi T."/>
            <person name="Bayer T."/>
            <person name="Micklem G."/>
            <person name="Kim H."/>
            <person name="Bhak J."/>
            <person name="Lajeunesse T.C."/>
            <person name="Voolstra C.R."/>
        </authorList>
    </citation>
    <scope>NUCLEOTIDE SEQUENCE [LARGE SCALE GENOMIC DNA]</scope>
    <source>
        <strain evidence="6 7">CCMP2467</strain>
    </source>
</reference>
<dbReference type="PANTHER" id="PTHR43343:SF3">
    <property type="entry name" value="PROTEASE DO-LIKE 8, CHLOROPLASTIC"/>
    <property type="match status" value="1"/>
</dbReference>
<dbReference type="SUPFAM" id="SSF50494">
    <property type="entry name" value="Trypsin-like serine proteases"/>
    <property type="match status" value="1"/>
</dbReference>
<evidence type="ECO:0000313" key="7">
    <source>
        <dbReference type="Proteomes" id="UP000186817"/>
    </source>
</evidence>
<evidence type="ECO:0000256" key="3">
    <source>
        <dbReference type="ARBA" id="ARBA00022801"/>
    </source>
</evidence>
<accession>A0A1Q9CJV5</accession>
<feature type="compositionally biased region" description="Polar residues" evidence="4">
    <location>
        <begin position="1098"/>
        <end position="1107"/>
    </location>
</feature>
<evidence type="ECO:0000313" key="6">
    <source>
        <dbReference type="EMBL" id="OLP83208.1"/>
    </source>
</evidence>
<dbReference type="PROSITE" id="PS50106">
    <property type="entry name" value="PDZ"/>
    <property type="match status" value="1"/>
</dbReference>
<dbReference type="Gene3D" id="2.30.42.10">
    <property type="match status" value="1"/>
</dbReference>
<feature type="region of interest" description="Disordered" evidence="4">
    <location>
        <begin position="842"/>
        <end position="874"/>
    </location>
</feature>
<dbReference type="AlphaFoldDB" id="A0A1Q9CJV5"/>
<dbReference type="InterPro" id="IPR036034">
    <property type="entry name" value="PDZ_sf"/>
</dbReference>
<comment type="caution">
    <text evidence="6">The sequence shown here is derived from an EMBL/GenBank/DDBJ whole genome shotgun (WGS) entry which is preliminary data.</text>
</comment>
<dbReference type="InterPro" id="IPR009003">
    <property type="entry name" value="Peptidase_S1_PA"/>
</dbReference>
<dbReference type="InterPro" id="IPR001478">
    <property type="entry name" value="PDZ"/>
</dbReference>
<keyword evidence="3" id="KW-0378">Hydrolase</keyword>
<dbReference type="OrthoDB" id="422640at2759"/>
<comment type="similarity">
    <text evidence="1">Belongs to the peptidase S1C family.</text>
</comment>
<dbReference type="Pfam" id="PF13180">
    <property type="entry name" value="PDZ_2"/>
    <property type="match status" value="1"/>
</dbReference>
<gene>
    <name evidence="6" type="primary">DEGP1</name>
    <name evidence="6" type="ORF">AK812_SmicGene36056</name>
</gene>
<dbReference type="SMART" id="SM00228">
    <property type="entry name" value="PDZ"/>
    <property type="match status" value="1"/>
</dbReference>
<dbReference type="Pfam" id="PF13365">
    <property type="entry name" value="Trypsin_2"/>
    <property type="match status" value="1"/>
</dbReference>
<dbReference type="EMBL" id="LSRX01001132">
    <property type="protein sequence ID" value="OLP83208.1"/>
    <property type="molecule type" value="Genomic_DNA"/>
</dbReference>
<keyword evidence="7" id="KW-1185">Reference proteome</keyword>
<keyword evidence="2 6" id="KW-0645">Protease</keyword>
<evidence type="ECO:0000256" key="1">
    <source>
        <dbReference type="ARBA" id="ARBA00010541"/>
    </source>
</evidence>
<proteinExistence type="inferred from homology"/>
<evidence type="ECO:0000256" key="4">
    <source>
        <dbReference type="SAM" id="MobiDB-lite"/>
    </source>
</evidence>
<dbReference type="GO" id="GO:0006508">
    <property type="term" value="P:proteolysis"/>
    <property type="evidence" value="ECO:0007669"/>
    <property type="project" value="UniProtKB-KW"/>
</dbReference>
<dbReference type="InterPro" id="IPR051201">
    <property type="entry name" value="Chloro_Bact_Ser_Proteases"/>
</dbReference>
<evidence type="ECO:0000256" key="2">
    <source>
        <dbReference type="ARBA" id="ARBA00022670"/>
    </source>
</evidence>
<feature type="region of interest" description="Disordered" evidence="4">
    <location>
        <begin position="1086"/>
        <end position="1114"/>
    </location>
</feature>
<dbReference type="Proteomes" id="UP000186817">
    <property type="component" value="Unassembled WGS sequence"/>
</dbReference>
<organism evidence="6 7">
    <name type="scientific">Symbiodinium microadriaticum</name>
    <name type="common">Dinoflagellate</name>
    <name type="synonym">Zooxanthella microadriatica</name>
    <dbReference type="NCBI Taxonomy" id="2951"/>
    <lineage>
        <taxon>Eukaryota</taxon>
        <taxon>Sar</taxon>
        <taxon>Alveolata</taxon>
        <taxon>Dinophyceae</taxon>
        <taxon>Suessiales</taxon>
        <taxon>Symbiodiniaceae</taxon>
        <taxon>Symbiodinium</taxon>
    </lineage>
</organism>
<dbReference type="SUPFAM" id="SSF50156">
    <property type="entry name" value="PDZ domain-like"/>
    <property type="match status" value="1"/>
</dbReference>
<protein>
    <submittedName>
        <fullName evidence="6">Protease Do-like 1, chloroplastic</fullName>
    </submittedName>
</protein>
<dbReference type="Gene3D" id="2.40.10.120">
    <property type="match status" value="1"/>
</dbReference>
<dbReference type="PRINTS" id="PR00834">
    <property type="entry name" value="PROTEASES2C"/>
</dbReference>
<feature type="compositionally biased region" description="Basic and acidic residues" evidence="4">
    <location>
        <begin position="842"/>
        <end position="861"/>
    </location>
</feature>
<dbReference type="PANTHER" id="PTHR43343">
    <property type="entry name" value="PEPTIDASE S12"/>
    <property type="match status" value="1"/>
</dbReference>
<dbReference type="InterPro" id="IPR001940">
    <property type="entry name" value="Peptidase_S1C"/>
</dbReference>
<feature type="domain" description="PDZ" evidence="5">
    <location>
        <begin position="737"/>
        <end position="843"/>
    </location>
</feature>
<dbReference type="GO" id="GO:0004252">
    <property type="term" value="F:serine-type endopeptidase activity"/>
    <property type="evidence" value="ECO:0007669"/>
    <property type="project" value="InterPro"/>
</dbReference>